<feature type="non-terminal residue" evidence="1">
    <location>
        <position position="1"/>
    </location>
</feature>
<dbReference type="EMBL" id="AWXR01000129">
    <property type="protein sequence ID" value="ERM80233.1"/>
    <property type="molecule type" value="Genomic_DNA"/>
</dbReference>
<name>U5BQP3_9BACT</name>
<comment type="caution">
    <text evidence="1">The sequence shown here is derived from an EMBL/GenBank/DDBJ whole genome shotgun (WGS) entry which is preliminary data.</text>
</comment>
<proteinExistence type="predicted"/>
<reference evidence="1 2" key="1">
    <citation type="journal article" date="2013" name="Genome Announc.">
        <title>Draft Genome Sequence of the Psychrophilic and Alkaliphilic Rhodonellum psychrophilum Strain GCM71T.</title>
        <authorList>
            <person name="Hauptmann A.L."/>
            <person name="Glaring M.A."/>
            <person name="Hallin P.F."/>
            <person name="Prieme A."/>
            <person name="Stougaard P."/>
        </authorList>
    </citation>
    <scope>NUCLEOTIDE SEQUENCE [LARGE SCALE GENOMIC DNA]</scope>
    <source>
        <strain evidence="1 2">GCM71</strain>
    </source>
</reference>
<dbReference type="Proteomes" id="UP000016843">
    <property type="component" value="Unassembled WGS sequence"/>
</dbReference>
<sequence length="47" mass="5217">QMVDFEGNEYFVFEVAGLKETDGFGKTHTTYVSKKVAAAKMKGSLKK</sequence>
<dbReference type="eggNOG" id="ENOG5033KGI">
    <property type="taxonomic scope" value="Bacteria"/>
</dbReference>
<protein>
    <submittedName>
        <fullName evidence="1">Uncharacterized protein</fullName>
    </submittedName>
</protein>
<evidence type="ECO:0000313" key="2">
    <source>
        <dbReference type="Proteomes" id="UP000016843"/>
    </source>
</evidence>
<gene>
    <name evidence="1" type="ORF">P872_14080</name>
</gene>
<organism evidence="1 2">
    <name type="scientific">Rhodonellum psychrophilum GCM71 = DSM 17998</name>
    <dbReference type="NCBI Taxonomy" id="1123057"/>
    <lineage>
        <taxon>Bacteria</taxon>
        <taxon>Pseudomonadati</taxon>
        <taxon>Bacteroidota</taxon>
        <taxon>Cytophagia</taxon>
        <taxon>Cytophagales</taxon>
        <taxon>Cytophagaceae</taxon>
        <taxon>Rhodonellum</taxon>
    </lineage>
</organism>
<evidence type="ECO:0000313" key="1">
    <source>
        <dbReference type="EMBL" id="ERM80233.1"/>
    </source>
</evidence>
<keyword evidence="2" id="KW-1185">Reference proteome</keyword>
<dbReference type="AlphaFoldDB" id="U5BQP3"/>
<accession>U5BQP3</accession>